<dbReference type="Gene3D" id="2.40.420.20">
    <property type="match status" value="1"/>
</dbReference>
<evidence type="ECO:0000259" key="3">
    <source>
        <dbReference type="Pfam" id="PF25967"/>
    </source>
</evidence>
<accession>A0A364NP19</accession>
<dbReference type="PANTHER" id="PTHR30469:SF20">
    <property type="entry name" value="EFFLUX RND TRANSPORTER PERIPLASMIC ADAPTOR SUBUNIT"/>
    <property type="match status" value="1"/>
</dbReference>
<keyword evidence="6" id="KW-1185">Reference proteome</keyword>
<feature type="domain" description="Multidrug resistance protein MdtA-like C-terminal permuted SH3" evidence="3">
    <location>
        <begin position="293"/>
        <end position="351"/>
    </location>
</feature>
<gene>
    <name evidence="5" type="ORF">DN062_05000</name>
</gene>
<keyword evidence="2" id="KW-0732">Signal</keyword>
<sequence>MSLIYAGGIAVVQFNVRNLVSFKLLVLFVCTLALAACDAAPPPSSSVSEEVVRPARIERVQAVLATDLVFNGTLRSAQRAEMAFKVAGRIEEIRVNEGQLVQQGDELARLDDREIRAAFNSAQAEFTSADNDYRRGKAIFDSTQAISRRDLERLETQRSLAANRLSTARISLEETILKAPFDGIVSRKLVENFSRVSANQPVLLIQDPKDLEVVIQVPDQVVLQSARRTGAYAEVPGLDQTFPVTLKSFSTEADPVTQTYQVILALNDKGDANILPGMSARVFASQQGDGEHISIPLSAVLPNNQGQQFVWTVDQQSRATLQPVDIGELVGDRVFIRSGLNAGEQIITAGVNSVREGMKVRPMEPIGVIE</sequence>
<dbReference type="SUPFAM" id="SSF111369">
    <property type="entry name" value="HlyD-like secretion proteins"/>
    <property type="match status" value="1"/>
</dbReference>
<reference evidence="5 6" key="1">
    <citation type="submission" date="2018-06" db="EMBL/GenBank/DDBJ databases">
        <title>Nitrincola tibetense sp. nov., isolated from Lake XuguoCo on Tibetan Plateau.</title>
        <authorList>
            <person name="Xing P."/>
        </authorList>
    </citation>
    <scope>NUCLEOTIDE SEQUENCE [LARGE SCALE GENOMIC DNA]</scope>
    <source>
        <strain evidence="6">xg18</strain>
    </source>
</reference>
<name>A0A364NP19_9GAMM</name>
<dbReference type="InterPro" id="IPR058627">
    <property type="entry name" value="MdtA-like_C"/>
</dbReference>
<evidence type="ECO:0000259" key="4">
    <source>
        <dbReference type="Pfam" id="PF25973"/>
    </source>
</evidence>
<dbReference type="Pfam" id="PF25973">
    <property type="entry name" value="BSH_CzcB"/>
    <property type="match status" value="1"/>
</dbReference>
<feature type="domain" description="CzcB-like barrel-sandwich hybrid" evidence="4">
    <location>
        <begin position="81"/>
        <end position="207"/>
    </location>
</feature>
<dbReference type="InterPro" id="IPR058647">
    <property type="entry name" value="BSH_CzcB-like"/>
</dbReference>
<dbReference type="InterPro" id="IPR006143">
    <property type="entry name" value="RND_pump_MFP"/>
</dbReference>
<dbReference type="EMBL" id="QKRX01000003">
    <property type="protein sequence ID" value="RAU18841.1"/>
    <property type="molecule type" value="Genomic_DNA"/>
</dbReference>
<dbReference type="GO" id="GO:1990281">
    <property type="term" value="C:efflux pump complex"/>
    <property type="evidence" value="ECO:0007669"/>
    <property type="project" value="TreeGrafter"/>
</dbReference>
<feature type="signal peptide" evidence="2">
    <location>
        <begin position="1"/>
        <end position="35"/>
    </location>
</feature>
<dbReference type="Gene3D" id="2.40.30.170">
    <property type="match status" value="1"/>
</dbReference>
<evidence type="ECO:0000313" key="6">
    <source>
        <dbReference type="Proteomes" id="UP000250744"/>
    </source>
</evidence>
<evidence type="ECO:0000256" key="1">
    <source>
        <dbReference type="ARBA" id="ARBA00009477"/>
    </source>
</evidence>
<dbReference type="Proteomes" id="UP000250744">
    <property type="component" value="Unassembled WGS sequence"/>
</dbReference>
<protein>
    <submittedName>
        <fullName evidence="5">Efflux RND transporter periplasmic adaptor subunit</fullName>
    </submittedName>
</protein>
<evidence type="ECO:0000256" key="2">
    <source>
        <dbReference type="SAM" id="SignalP"/>
    </source>
</evidence>
<dbReference type="Gene3D" id="1.10.287.470">
    <property type="entry name" value="Helix hairpin bin"/>
    <property type="match status" value="1"/>
</dbReference>
<dbReference type="NCBIfam" id="TIGR01730">
    <property type="entry name" value="RND_mfp"/>
    <property type="match status" value="1"/>
</dbReference>
<feature type="chain" id="PRO_5016644200" evidence="2">
    <location>
        <begin position="36"/>
        <end position="370"/>
    </location>
</feature>
<dbReference type="Pfam" id="PF25967">
    <property type="entry name" value="RND-MFP_C"/>
    <property type="match status" value="1"/>
</dbReference>
<dbReference type="OrthoDB" id="1185083at2"/>
<organism evidence="5 6">
    <name type="scientific">Nitrincola tibetensis</name>
    <dbReference type="NCBI Taxonomy" id="2219697"/>
    <lineage>
        <taxon>Bacteria</taxon>
        <taxon>Pseudomonadati</taxon>
        <taxon>Pseudomonadota</taxon>
        <taxon>Gammaproteobacteria</taxon>
        <taxon>Oceanospirillales</taxon>
        <taxon>Oceanospirillaceae</taxon>
        <taxon>Nitrincola</taxon>
    </lineage>
</organism>
<comment type="caution">
    <text evidence="5">The sequence shown here is derived from an EMBL/GenBank/DDBJ whole genome shotgun (WGS) entry which is preliminary data.</text>
</comment>
<dbReference type="Gene3D" id="2.40.50.100">
    <property type="match status" value="1"/>
</dbReference>
<proteinExistence type="inferred from homology"/>
<comment type="similarity">
    <text evidence="1">Belongs to the membrane fusion protein (MFP) (TC 8.A.1) family.</text>
</comment>
<evidence type="ECO:0000313" key="5">
    <source>
        <dbReference type="EMBL" id="RAU18841.1"/>
    </source>
</evidence>
<dbReference type="AlphaFoldDB" id="A0A364NP19"/>
<dbReference type="PANTHER" id="PTHR30469">
    <property type="entry name" value="MULTIDRUG RESISTANCE PROTEIN MDTA"/>
    <property type="match status" value="1"/>
</dbReference>
<dbReference type="GO" id="GO:0015562">
    <property type="term" value="F:efflux transmembrane transporter activity"/>
    <property type="evidence" value="ECO:0007669"/>
    <property type="project" value="TreeGrafter"/>
</dbReference>